<organism evidence="1 2">
    <name type="scientific">Streptomyces yokosukanensis</name>
    <dbReference type="NCBI Taxonomy" id="67386"/>
    <lineage>
        <taxon>Bacteria</taxon>
        <taxon>Bacillati</taxon>
        <taxon>Actinomycetota</taxon>
        <taxon>Actinomycetes</taxon>
        <taxon>Kitasatosporales</taxon>
        <taxon>Streptomycetaceae</taxon>
        <taxon>Streptomyces</taxon>
    </lineage>
</organism>
<gene>
    <name evidence="1" type="ORF">AQI95_24860</name>
</gene>
<reference evidence="1 2" key="1">
    <citation type="submission" date="2015-10" db="EMBL/GenBank/DDBJ databases">
        <title>Draft genome sequence of Streptomyces yokosukanensis DSM 40224, type strain for the species Streptomyces yokosukanensis.</title>
        <authorList>
            <person name="Ruckert C."/>
            <person name="Winkler A."/>
            <person name="Kalinowski J."/>
            <person name="Kampfer P."/>
            <person name="Glaeser S."/>
        </authorList>
    </citation>
    <scope>NUCLEOTIDE SEQUENCE [LARGE SCALE GENOMIC DNA]</scope>
    <source>
        <strain evidence="1 2">DSM 40224</strain>
    </source>
</reference>
<keyword evidence="2" id="KW-1185">Reference proteome</keyword>
<name>A0A101P0P3_9ACTN</name>
<comment type="caution">
    <text evidence="1">The sequence shown here is derived from an EMBL/GenBank/DDBJ whole genome shotgun (WGS) entry which is preliminary data.</text>
</comment>
<dbReference type="AlphaFoldDB" id="A0A101P0P3"/>
<dbReference type="STRING" id="67386.AQI95_24860"/>
<evidence type="ECO:0000313" key="1">
    <source>
        <dbReference type="EMBL" id="KUN02775.1"/>
    </source>
</evidence>
<dbReference type="Proteomes" id="UP000053127">
    <property type="component" value="Unassembled WGS sequence"/>
</dbReference>
<accession>A0A101P0P3</accession>
<sequence>MAAALGRCGMRWPIVSRRRYETDLAAAKAETDRQRELRVKAEKGEATARFNRQQVLEQNASLDEKYADVCIVNEHLTDDLTKARERIAQYGVRRTVPDVLEEHDVHRKALADALGPQKRHLNWDQLIAEAARLNAAATEWMTECQAHATRADRLQRRLDDSLGLNTSQVEDGRYWQQTRHDTKGVAL</sequence>
<dbReference type="EMBL" id="LMWN01000036">
    <property type="protein sequence ID" value="KUN02775.1"/>
    <property type="molecule type" value="Genomic_DNA"/>
</dbReference>
<proteinExistence type="predicted"/>
<protein>
    <submittedName>
        <fullName evidence="1">Uncharacterized protein</fullName>
    </submittedName>
</protein>
<evidence type="ECO:0000313" key="2">
    <source>
        <dbReference type="Proteomes" id="UP000053127"/>
    </source>
</evidence>